<keyword evidence="3" id="KW-1185">Reference proteome</keyword>
<dbReference type="PANTHER" id="PTHR16477">
    <property type="entry name" value="COILED-COIL DOMAIN-CONTAINING PROTEIN 106"/>
    <property type="match status" value="1"/>
</dbReference>
<dbReference type="OrthoDB" id="8853683at2759"/>
<evidence type="ECO:0000256" key="1">
    <source>
        <dbReference type="SAM" id="SignalP"/>
    </source>
</evidence>
<proteinExistence type="predicted"/>
<name>A0A3N0XT65_ANAGA</name>
<dbReference type="InterPro" id="IPR031591">
    <property type="entry name" value="CCDC106"/>
</dbReference>
<protein>
    <submittedName>
        <fullName evidence="2">Coiled-coil domain-containing protein 106</fullName>
    </submittedName>
</protein>
<dbReference type="AlphaFoldDB" id="A0A3N0XT65"/>
<dbReference type="Pfam" id="PF15794">
    <property type="entry name" value="CCDC106"/>
    <property type="match status" value="1"/>
</dbReference>
<comment type="caution">
    <text evidence="2">The sequence shown here is derived from an EMBL/GenBank/DDBJ whole genome shotgun (WGS) entry which is preliminary data.</text>
</comment>
<reference evidence="2 3" key="1">
    <citation type="submission" date="2018-10" db="EMBL/GenBank/DDBJ databases">
        <title>Genome assembly for a Yunnan-Guizhou Plateau 3E fish, Anabarilius grahami (Regan), and its evolutionary and genetic applications.</title>
        <authorList>
            <person name="Jiang W."/>
        </authorList>
    </citation>
    <scope>NUCLEOTIDE SEQUENCE [LARGE SCALE GENOMIC DNA]</scope>
    <source>
        <strain evidence="2">AG-KIZ</strain>
        <tissue evidence="2">Muscle</tissue>
    </source>
</reference>
<sequence length="82" mass="9178">MAVFAAPTVILLQIICARRAARKPEEVVKRYKEVLKTFKNVRTMSTAFNRHGVDRGTIASTASIAELAIADPVFYQEIKKNI</sequence>
<evidence type="ECO:0000313" key="2">
    <source>
        <dbReference type="EMBL" id="ROJ34684.1"/>
    </source>
</evidence>
<accession>A0A3N0XT65</accession>
<dbReference type="PANTHER" id="PTHR16477:SF5">
    <property type="entry name" value="COILED-COIL DOMAIN-CONTAINING PROTEIN 106-RELATED"/>
    <property type="match status" value="1"/>
</dbReference>
<dbReference type="EMBL" id="RJVU01061515">
    <property type="protein sequence ID" value="ROJ34684.1"/>
    <property type="molecule type" value="Genomic_DNA"/>
</dbReference>
<feature type="signal peptide" evidence="1">
    <location>
        <begin position="1"/>
        <end position="21"/>
    </location>
</feature>
<dbReference type="GO" id="GO:0005654">
    <property type="term" value="C:nucleoplasm"/>
    <property type="evidence" value="ECO:0007669"/>
    <property type="project" value="TreeGrafter"/>
</dbReference>
<keyword evidence="1" id="KW-0732">Signal</keyword>
<dbReference type="Proteomes" id="UP000281406">
    <property type="component" value="Unassembled WGS sequence"/>
</dbReference>
<evidence type="ECO:0000313" key="3">
    <source>
        <dbReference type="Proteomes" id="UP000281406"/>
    </source>
</evidence>
<gene>
    <name evidence="2" type="ORF">DPX16_2365</name>
</gene>
<organism evidence="2 3">
    <name type="scientific">Anabarilius grahami</name>
    <name type="common">Kanglang fish</name>
    <name type="synonym">Barilius grahami</name>
    <dbReference type="NCBI Taxonomy" id="495550"/>
    <lineage>
        <taxon>Eukaryota</taxon>
        <taxon>Metazoa</taxon>
        <taxon>Chordata</taxon>
        <taxon>Craniata</taxon>
        <taxon>Vertebrata</taxon>
        <taxon>Euteleostomi</taxon>
        <taxon>Actinopterygii</taxon>
        <taxon>Neopterygii</taxon>
        <taxon>Teleostei</taxon>
        <taxon>Ostariophysi</taxon>
        <taxon>Cypriniformes</taxon>
        <taxon>Xenocyprididae</taxon>
        <taxon>Xenocypridinae</taxon>
        <taxon>Xenocypridinae incertae sedis</taxon>
        <taxon>Anabarilius</taxon>
    </lineage>
</organism>
<feature type="chain" id="PRO_5018253589" evidence="1">
    <location>
        <begin position="22"/>
        <end position="82"/>
    </location>
</feature>